<feature type="non-terminal residue" evidence="3">
    <location>
        <position position="79"/>
    </location>
</feature>
<dbReference type="Pfam" id="PF24883">
    <property type="entry name" value="NPHP3_N"/>
    <property type="match status" value="1"/>
</dbReference>
<keyword evidence="4" id="KW-1185">Reference proteome</keyword>
<evidence type="ECO:0000313" key="3">
    <source>
        <dbReference type="EMBL" id="KAK3934450.1"/>
    </source>
</evidence>
<keyword evidence="1" id="KW-0677">Repeat</keyword>
<feature type="domain" description="Nephrocystin 3-like N-terminal" evidence="2">
    <location>
        <begin position="1"/>
        <end position="78"/>
    </location>
</feature>
<evidence type="ECO:0000259" key="2">
    <source>
        <dbReference type="Pfam" id="PF24883"/>
    </source>
</evidence>
<sequence length="79" mass="9009">IFDRPEFRSWVSPDFPTGSAKLLWIHGPAGFGKTILCSRVVEHLLSEIGAPIAHFFFSSDFKSREDPYIAIRSRIFQVI</sequence>
<proteinExistence type="predicted"/>
<accession>A0AAN6MVX6</accession>
<dbReference type="SUPFAM" id="SSF52540">
    <property type="entry name" value="P-loop containing nucleoside triphosphate hydrolases"/>
    <property type="match status" value="1"/>
</dbReference>
<organism evidence="3 4">
    <name type="scientific">Diplogelasinospora grovesii</name>
    <dbReference type="NCBI Taxonomy" id="303347"/>
    <lineage>
        <taxon>Eukaryota</taxon>
        <taxon>Fungi</taxon>
        <taxon>Dikarya</taxon>
        <taxon>Ascomycota</taxon>
        <taxon>Pezizomycotina</taxon>
        <taxon>Sordariomycetes</taxon>
        <taxon>Sordariomycetidae</taxon>
        <taxon>Sordariales</taxon>
        <taxon>Diplogelasinosporaceae</taxon>
        <taxon>Diplogelasinospora</taxon>
    </lineage>
</organism>
<protein>
    <recommendedName>
        <fullName evidence="2">Nephrocystin 3-like N-terminal domain-containing protein</fullName>
    </recommendedName>
</protein>
<reference evidence="4" key="1">
    <citation type="journal article" date="2023" name="Mol. Phylogenet. Evol.">
        <title>Genome-scale phylogeny and comparative genomics of the fungal order Sordariales.</title>
        <authorList>
            <person name="Hensen N."/>
            <person name="Bonometti L."/>
            <person name="Westerberg I."/>
            <person name="Brannstrom I.O."/>
            <person name="Guillou S."/>
            <person name="Cros-Aarteil S."/>
            <person name="Calhoun S."/>
            <person name="Haridas S."/>
            <person name="Kuo A."/>
            <person name="Mondo S."/>
            <person name="Pangilinan J."/>
            <person name="Riley R."/>
            <person name="LaButti K."/>
            <person name="Andreopoulos B."/>
            <person name="Lipzen A."/>
            <person name="Chen C."/>
            <person name="Yan M."/>
            <person name="Daum C."/>
            <person name="Ng V."/>
            <person name="Clum A."/>
            <person name="Steindorff A."/>
            <person name="Ohm R.A."/>
            <person name="Martin F."/>
            <person name="Silar P."/>
            <person name="Natvig D.O."/>
            <person name="Lalanne C."/>
            <person name="Gautier V."/>
            <person name="Ament-Velasquez S.L."/>
            <person name="Kruys A."/>
            <person name="Hutchinson M.I."/>
            <person name="Powell A.J."/>
            <person name="Barry K."/>
            <person name="Miller A.N."/>
            <person name="Grigoriev I.V."/>
            <person name="Debuchy R."/>
            <person name="Gladieux P."/>
            <person name="Hiltunen Thoren M."/>
            <person name="Johannesson H."/>
        </authorList>
    </citation>
    <scope>NUCLEOTIDE SEQUENCE [LARGE SCALE GENOMIC DNA]</scope>
    <source>
        <strain evidence="4">CBS 340.73</strain>
    </source>
</reference>
<dbReference type="Proteomes" id="UP001303473">
    <property type="component" value="Unassembled WGS sequence"/>
</dbReference>
<evidence type="ECO:0000256" key="1">
    <source>
        <dbReference type="ARBA" id="ARBA00022737"/>
    </source>
</evidence>
<name>A0AAN6MVX6_9PEZI</name>
<dbReference type="InterPro" id="IPR056884">
    <property type="entry name" value="NPHP3-like_N"/>
</dbReference>
<evidence type="ECO:0000313" key="4">
    <source>
        <dbReference type="Proteomes" id="UP001303473"/>
    </source>
</evidence>
<dbReference type="AlphaFoldDB" id="A0AAN6MVX6"/>
<dbReference type="InterPro" id="IPR027417">
    <property type="entry name" value="P-loop_NTPase"/>
</dbReference>
<gene>
    <name evidence="3" type="ORF">QBC46DRAFT_224306</name>
</gene>
<comment type="caution">
    <text evidence="3">The sequence shown here is derived from an EMBL/GenBank/DDBJ whole genome shotgun (WGS) entry which is preliminary data.</text>
</comment>
<dbReference type="EMBL" id="MU853990">
    <property type="protein sequence ID" value="KAK3934450.1"/>
    <property type="molecule type" value="Genomic_DNA"/>
</dbReference>
<dbReference type="Gene3D" id="3.40.50.300">
    <property type="entry name" value="P-loop containing nucleotide triphosphate hydrolases"/>
    <property type="match status" value="1"/>
</dbReference>
<feature type="non-terminal residue" evidence="3">
    <location>
        <position position="1"/>
    </location>
</feature>